<evidence type="ECO:0000313" key="2">
    <source>
        <dbReference type="EMBL" id="CAF0944922.1"/>
    </source>
</evidence>
<dbReference type="Proteomes" id="UP000682733">
    <property type="component" value="Unassembled WGS sequence"/>
</dbReference>
<sequence>MKSDHAIRKTEMVTFFMPHPLVYLTRRLMPKVKVALQCLGCDLQLDTKKDHNVNTNVNRAKKRCYLCPAKPGRKSLLAAIRKRRADDQQIDEEFTSEESDSEGYDIDLMRKRNDSDVDDEDGDGTVDQSGTDLDDLIKSDDNKNDQSAETSESIEEKKRSYDESEDETSSSSSDDD</sequence>
<dbReference type="Proteomes" id="UP000677228">
    <property type="component" value="Unassembled WGS sequence"/>
</dbReference>
<keyword evidence="6" id="KW-1185">Reference proteome</keyword>
<organism evidence="2 6">
    <name type="scientific">Didymodactylos carnosus</name>
    <dbReference type="NCBI Taxonomy" id="1234261"/>
    <lineage>
        <taxon>Eukaryota</taxon>
        <taxon>Metazoa</taxon>
        <taxon>Spiralia</taxon>
        <taxon>Gnathifera</taxon>
        <taxon>Rotifera</taxon>
        <taxon>Eurotatoria</taxon>
        <taxon>Bdelloidea</taxon>
        <taxon>Philodinida</taxon>
        <taxon>Philodinidae</taxon>
        <taxon>Didymodactylos</taxon>
    </lineage>
</organism>
<feature type="region of interest" description="Disordered" evidence="1">
    <location>
        <begin position="82"/>
        <end position="176"/>
    </location>
</feature>
<evidence type="ECO:0000313" key="5">
    <source>
        <dbReference type="EMBL" id="CAF3822322.1"/>
    </source>
</evidence>
<protein>
    <submittedName>
        <fullName evidence="2">Uncharacterized protein</fullName>
    </submittedName>
</protein>
<comment type="caution">
    <text evidence="2">The sequence shown here is derived from an EMBL/GenBank/DDBJ whole genome shotgun (WGS) entry which is preliminary data.</text>
</comment>
<feature type="compositionally biased region" description="Acidic residues" evidence="1">
    <location>
        <begin position="163"/>
        <end position="176"/>
    </location>
</feature>
<evidence type="ECO:0000313" key="3">
    <source>
        <dbReference type="EMBL" id="CAF1056133.1"/>
    </source>
</evidence>
<evidence type="ECO:0000313" key="6">
    <source>
        <dbReference type="Proteomes" id="UP000663829"/>
    </source>
</evidence>
<dbReference type="Proteomes" id="UP000681722">
    <property type="component" value="Unassembled WGS sequence"/>
</dbReference>
<dbReference type="EMBL" id="CAJNOK010008168">
    <property type="protein sequence ID" value="CAF1056133.1"/>
    <property type="molecule type" value="Genomic_DNA"/>
</dbReference>
<evidence type="ECO:0000256" key="1">
    <source>
        <dbReference type="SAM" id="MobiDB-lite"/>
    </source>
</evidence>
<dbReference type="EMBL" id="CAJOBA010008182">
    <property type="protein sequence ID" value="CAF3822322.1"/>
    <property type="molecule type" value="Genomic_DNA"/>
</dbReference>
<dbReference type="Proteomes" id="UP000663829">
    <property type="component" value="Unassembled WGS sequence"/>
</dbReference>
<dbReference type="EMBL" id="CAJNOQ010002205">
    <property type="protein sequence ID" value="CAF0944922.1"/>
    <property type="molecule type" value="Genomic_DNA"/>
</dbReference>
<feature type="compositionally biased region" description="Acidic residues" evidence="1">
    <location>
        <begin position="88"/>
        <end position="105"/>
    </location>
</feature>
<reference evidence="2" key="1">
    <citation type="submission" date="2021-02" db="EMBL/GenBank/DDBJ databases">
        <authorList>
            <person name="Nowell W R."/>
        </authorList>
    </citation>
    <scope>NUCLEOTIDE SEQUENCE</scope>
</reference>
<name>A0A814CP91_9BILA</name>
<dbReference type="EMBL" id="CAJOBC010002205">
    <property type="protein sequence ID" value="CAF3721175.1"/>
    <property type="molecule type" value="Genomic_DNA"/>
</dbReference>
<gene>
    <name evidence="2" type="ORF">GPM918_LOCUS10919</name>
    <name evidence="3" type="ORF">OVA965_LOCUS17183</name>
    <name evidence="4" type="ORF">SRO942_LOCUS10920</name>
    <name evidence="5" type="ORF">TMI583_LOCUS17193</name>
</gene>
<accession>A0A814CP91</accession>
<evidence type="ECO:0000313" key="4">
    <source>
        <dbReference type="EMBL" id="CAF3721175.1"/>
    </source>
</evidence>
<dbReference type="AlphaFoldDB" id="A0A814CP91"/>
<proteinExistence type="predicted"/>
<feature type="compositionally biased region" description="Basic and acidic residues" evidence="1">
    <location>
        <begin position="135"/>
        <end position="146"/>
    </location>
</feature>